<name>A0A1I1F814_BREAD</name>
<dbReference type="SUPFAM" id="SSF82714">
    <property type="entry name" value="Multidrug efflux transporter AcrB TolC docking domain, DN and DC subdomains"/>
    <property type="match status" value="1"/>
</dbReference>
<dbReference type="AlphaFoldDB" id="A0A1I1F814"/>
<dbReference type="RefSeq" id="WP_092320104.1">
    <property type="nucleotide sequence ID" value="NZ_FOKY01000027.1"/>
</dbReference>
<dbReference type="GO" id="GO:0005886">
    <property type="term" value="C:plasma membrane"/>
    <property type="evidence" value="ECO:0007669"/>
    <property type="project" value="TreeGrafter"/>
</dbReference>
<proteinExistence type="predicted"/>
<gene>
    <name evidence="1" type="ORF">SAMN02745150_01433</name>
</gene>
<dbReference type="PANTHER" id="PTHR32063:SF33">
    <property type="entry name" value="RND SUPERFAMILY EFFLUX PUMP PERMEASE COMPONENT"/>
    <property type="match status" value="1"/>
</dbReference>
<dbReference type="Pfam" id="PF00873">
    <property type="entry name" value="ACR_tran"/>
    <property type="match status" value="1"/>
</dbReference>
<dbReference type="Gene3D" id="3.30.70.1320">
    <property type="entry name" value="Multidrug efflux transporter AcrB pore domain like"/>
    <property type="match status" value="1"/>
</dbReference>
<dbReference type="InterPro" id="IPR027463">
    <property type="entry name" value="AcrB_DN_DC_subdom"/>
</dbReference>
<evidence type="ECO:0000313" key="1">
    <source>
        <dbReference type="EMBL" id="SFB95477.1"/>
    </source>
</evidence>
<accession>A0A1I1F814</accession>
<dbReference type="EMBL" id="FOKY01000027">
    <property type="protein sequence ID" value="SFB95477.1"/>
    <property type="molecule type" value="Genomic_DNA"/>
</dbReference>
<dbReference type="STRING" id="34097.SAMN02745150_01433"/>
<evidence type="ECO:0000313" key="2">
    <source>
        <dbReference type="Proteomes" id="UP000240042"/>
    </source>
</evidence>
<keyword evidence="2" id="KW-1185">Reference proteome</keyword>
<reference evidence="2" key="1">
    <citation type="submission" date="2016-10" db="EMBL/GenBank/DDBJ databases">
        <authorList>
            <person name="Varghese N."/>
            <person name="Submissions S."/>
        </authorList>
    </citation>
    <scope>NUCLEOTIDE SEQUENCE [LARGE SCALE GENOMIC DNA]</scope>
    <source>
        <strain evidence="2">ATCC 43811</strain>
    </source>
</reference>
<protein>
    <submittedName>
        <fullName evidence="1">AcrB/AcrD/AcrF family protein</fullName>
    </submittedName>
</protein>
<sequence length="150" mass="16886">MLLSVKREYYDTLNDVFQKVQNAVNEIDFPNEVQKPEFRLFTPNDSPAISIHISGESPIKVREVTKESETAVHQINHTEELSILGKRNFQYLVAVDPEKLSQRSIPLGKVYQAIHNAVADIPGSEILKNGNLQNLNIVSCCCTQSSSKFQ</sequence>
<organism evidence="1 2">
    <name type="scientific">Brevinema andersonii</name>
    <dbReference type="NCBI Taxonomy" id="34097"/>
    <lineage>
        <taxon>Bacteria</taxon>
        <taxon>Pseudomonadati</taxon>
        <taxon>Spirochaetota</taxon>
        <taxon>Spirochaetia</taxon>
        <taxon>Brevinematales</taxon>
        <taxon>Brevinemataceae</taxon>
        <taxon>Brevinema</taxon>
    </lineage>
</organism>
<dbReference type="PANTHER" id="PTHR32063">
    <property type="match status" value="1"/>
</dbReference>
<dbReference type="Proteomes" id="UP000240042">
    <property type="component" value="Unassembled WGS sequence"/>
</dbReference>
<dbReference type="InterPro" id="IPR001036">
    <property type="entry name" value="Acrflvin-R"/>
</dbReference>
<dbReference type="Gene3D" id="3.30.70.1430">
    <property type="entry name" value="Multidrug efflux transporter AcrB pore domain"/>
    <property type="match status" value="1"/>
</dbReference>
<dbReference type="GO" id="GO:0042910">
    <property type="term" value="F:xenobiotic transmembrane transporter activity"/>
    <property type="evidence" value="ECO:0007669"/>
    <property type="project" value="TreeGrafter"/>
</dbReference>
<dbReference type="Gene3D" id="3.30.2090.10">
    <property type="entry name" value="Multidrug efflux transporter AcrB TolC docking domain, DN and DC subdomains"/>
    <property type="match status" value="1"/>
</dbReference>